<dbReference type="EMBL" id="NMTR01000021">
    <property type="protein sequence ID" value="PDX60648.1"/>
    <property type="molecule type" value="Genomic_DNA"/>
</dbReference>
<accession>A0ACC9CXL7</accession>
<reference evidence="1 2" key="1">
    <citation type="journal article" date="2017" name="Front. Microbiol.">
        <title>New Insights into the Diversity of the Genus Faecalibacterium.</title>
        <authorList>
            <person name="Benevides L."/>
            <person name="Burman S."/>
            <person name="Martin R."/>
            <person name="Robert V."/>
            <person name="Thomas M."/>
            <person name="Miquel S."/>
            <person name="Chain F."/>
            <person name="Sokol H."/>
            <person name="Bermudez-Humaran L.G."/>
            <person name="Morrison M."/>
            <person name="Langella P."/>
            <person name="Azevedo V.A."/>
            <person name="Chatel J.M."/>
            <person name="Soares S."/>
        </authorList>
    </citation>
    <scope>NUCLEOTIDE SEQUENCE [LARGE SCALE GENOMIC DNA]</scope>
    <source>
        <strain evidence="2">CNCM I-4541</strain>
    </source>
</reference>
<gene>
    <name evidence="1" type="ORF">CGS49_11750</name>
</gene>
<protein>
    <submittedName>
        <fullName evidence="1">Stage III sporulation protein AA</fullName>
    </submittedName>
</protein>
<organism evidence="1 2">
    <name type="scientific">Faecalibacterium langellae</name>
    <dbReference type="NCBI Taxonomy" id="3435293"/>
    <lineage>
        <taxon>Bacteria</taxon>
        <taxon>Bacillati</taxon>
        <taxon>Bacillota</taxon>
        <taxon>Clostridia</taxon>
        <taxon>Eubacteriales</taxon>
        <taxon>Oscillospiraceae</taxon>
        <taxon>Faecalibacterium</taxon>
    </lineage>
</organism>
<dbReference type="Proteomes" id="UP000220959">
    <property type="component" value="Unassembled WGS sequence"/>
</dbReference>
<name>A0ACC9CXL7_9FIRM</name>
<evidence type="ECO:0000313" key="1">
    <source>
        <dbReference type="EMBL" id="PDX60648.1"/>
    </source>
</evidence>
<evidence type="ECO:0000313" key="2">
    <source>
        <dbReference type="Proteomes" id="UP000220959"/>
    </source>
</evidence>
<proteinExistence type="predicted"/>
<keyword evidence="2" id="KW-1185">Reference proteome</keyword>
<sequence>MDEYYQAVRALPTWLAEPLLHIPPTLAGRIHELRLRTGCGIVLTLAGRQCTAETLPDCPAALRGLRLTAIQMEEIFHTLCGGSVHTHQAELAQGFLTAPGGCRVGVAGRFTERDGQLILQQITSLNFRIARVVSAVLPEKLRQLLQGHFVGMLVVGEPDSGKTTLLRQIVFALEQLHCAAAVVDERGELFPAGHTLRPAAVDVLAGVPKAAAVQMALRTLGPQVIVLDELGSLEETQALEQGFFGGVDFVASVHAAGVEDAFRRPQVRYLQQHGMLRVLVLLRGRNTPGQIQEVRVVEP</sequence>
<comment type="caution">
    <text evidence="1">The sequence shown here is derived from an EMBL/GenBank/DDBJ whole genome shotgun (WGS) entry which is preliminary data.</text>
</comment>